<dbReference type="InterPro" id="IPR000700">
    <property type="entry name" value="PAS-assoc_C"/>
</dbReference>
<evidence type="ECO:0000256" key="7">
    <source>
        <dbReference type="SAM" id="MobiDB-lite"/>
    </source>
</evidence>
<dbReference type="GO" id="GO:0006355">
    <property type="term" value="P:regulation of DNA-templated transcription"/>
    <property type="evidence" value="ECO:0007669"/>
    <property type="project" value="InterPro"/>
</dbReference>
<proteinExistence type="predicted"/>
<feature type="region of interest" description="Disordered" evidence="7">
    <location>
        <begin position="349"/>
        <end position="416"/>
    </location>
</feature>
<dbReference type="InterPro" id="IPR000014">
    <property type="entry name" value="PAS"/>
</dbReference>
<dbReference type="EMBL" id="CAKKNE010000004">
    <property type="protein sequence ID" value="CAH0373111.1"/>
    <property type="molecule type" value="Genomic_DNA"/>
</dbReference>
<dbReference type="Pfam" id="PF00989">
    <property type="entry name" value="PAS"/>
    <property type="match status" value="2"/>
</dbReference>
<dbReference type="SUPFAM" id="SSF55785">
    <property type="entry name" value="PYP-like sensor domain (PAS domain)"/>
    <property type="match status" value="2"/>
</dbReference>
<name>A0A8J2SRG2_9STRA</name>
<evidence type="ECO:0000256" key="5">
    <source>
        <dbReference type="ARBA" id="ARBA00022777"/>
    </source>
</evidence>
<dbReference type="NCBIfam" id="TIGR00229">
    <property type="entry name" value="sensory_box"/>
    <property type="match status" value="2"/>
</dbReference>
<dbReference type="SMART" id="SM00091">
    <property type="entry name" value="PAS"/>
    <property type="match status" value="2"/>
</dbReference>
<feature type="domain" description="PAC" evidence="9">
    <location>
        <begin position="209"/>
        <end position="261"/>
    </location>
</feature>
<dbReference type="PRINTS" id="PR01033">
    <property type="entry name" value="PHYTOCHROME"/>
</dbReference>
<evidence type="ECO:0000259" key="8">
    <source>
        <dbReference type="PROSITE" id="PS50112"/>
    </source>
</evidence>
<feature type="domain" description="PAS" evidence="8">
    <location>
        <begin position="255"/>
        <end position="326"/>
    </location>
</feature>
<evidence type="ECO:0000256" key="1">
    <source>
        <dbReference type="ARBA" id="ARBA00000085"/>
    </source>
</evidence>
<keyword evidence="5" id="KW-0418">Kinase</keyword>
<feature type="compositionally biased region" description="Low complexity" evidence="7">
    <location>
        <begin position="359"/>
        <end position="368"/>
    </location>
</feature>
<dbReference type="Gene3D" id="3.30.450.20">
    <property type="entry name" value="PAS domain"/>
    <property type="match status" value="2"/>
</dbReference>
<dbReference type="PROSITE" id="PS50113">
    <property type="entry name" value="PAC"/>
    <property type="match status" value="1"/>
</dbReference>
<keyword evidence="3" id="KW-0597">Phosphoprotein</keyword>
<evidence type="ECO:0000256" key="6">
    <source>
        <dbReference type="ARBA" id="ARBA00023170"/>
    </source>
</evidence>
<evidence type="ECO:0000313" key="10">
    <source>
        <dbReference type="EMBL" id="CAH0373111.1"/>
    </source>
</evidence>
<evidence type="ECO:0000256" key="4">
    <source>
        <dbReference type="ARBA" id="ARBA00022679"/>
    </source>
</evidence>
<evidence type="ECO:0000256" key="3">
    <source>
        <dbReference type="ARBA" id="ARBA00022553"/>
    </source>
</evidence>
<dbReference type="OrthoDB" id="10266508at2759"/>
<sequence length="416" mass="45168">MASPQPRKRARITRAARRAATFELLGDGTARIALPVDDARKSAVLATASGEFRCGGQNQASLEAIKRFLAACDDGGEVASSPLSRADADVALRCCEAGATLELPSLVKLGVARLRSVRGATSPPTGRRRLARNIQESDNSRLIDTANAPIFGIDRDGRVDVWNQCAARLTGFGGEEVAGKRLVEEYITDDYKARVQEVFTKALAGEETANFEFPLVTKGGVVLQILLNATTRRDDRGRVVGVVGIGQDITARMNQEQEYARLIDAANAPIFGIDVEGRVNVWNQCAIRLTGFDAGDVMGQHLVDDFITEDYKERVQDVFTKALNGEETANFEFPLVTKPGTRVEVLLNATTRRTRRTRSSASSVSARTLRPVWRRSRSTRASSIPRTRRSSASACTAASTSGTNPPRTSRASRART</sequence>
<dbReference type="InterPro" id="IPR035965">
    <property type="entry name" value="PAS-like_dom_sf"/>
</dbReference>
<dbReference type="InterPro" id="IPR013767">
    <property type="entry name" value="PAS_fold"/>
</dbReference>
<keyword evidence="11" id="KW-1185">Reference proteome</keyword>
<dbReference type="GO" id="GO:0009584">
    <property type="term" value="P:detection of visible light"/>
    <property type="evidence" value="ECO:0007669"/>
    <property type="project" value="InterPro"/>
</dbReference>
<protein>
    <recommendedName>
        <fullName evidence="2">histidine kinase</fullName>
        <ecNumber evidence="2">2.7.13.3</ecNumber>
    </recommendedName>
</protein>
<dbReference type="EC" id="2.7.13.3" evidence="2"/>
<accession>A0A8J2SRG2</accession>
<dbReference type="PROSITE" id="PS50112">
    <property type="entry name" value="PAS"/>
    <property type="match status" value="2"/>
</dbReference>
<comment type="catalytic activity">
    <reaction evidence="1">
        <text>ATP + protein L-histidine = ADP + protein N-phospho-L-histidine.</text>
        <dbReference type="EC" id="2.7.13.3"/>
    </reaction>
</comment>
<keyword evidence="6" id="KW-0675">Receptor</keyword>
<dbReference type="InterPro" id="IPR001294">
    <property type="entry name" value="Phytochrome"/>
</dbReference>
<evidence type="ECO:0000259" key="9">
    <source>
        <dbReference type="PROSITE" id="PS50113"/>
    </source>
</evidence>
<dbReference type="SMART" id="SM00086">
    <property type="entry name" value="PAC"/>
    <property type="match status" value="1"/>
</dbReference>
<dbReference type="PANTHER" id="PTHR43304">
    <property type="entry name" value="PHYTOCHROME-LIKE PROTEIN CPH1"/>
    <property type="match status" value="1"/>
</dbReference>
<reference evidence="10" key="1">
    <citation type="submission" date="2021-11" db="EMBL/GenBank/DDBJ databases">
        <authorList>
            <consortium name="Genoscope - CEA"/>
            <person name="William W."/>
        </authorList>
    </citation>
    <scope>NUCLEOTIDE SEQUENCE</scope>
</reference>
<organism evidence="10 11">
    <name type="scientific">Pelagomonas calceolata</name>
    <dbReference type="NCBI Taxonomy" id="35677"/>
    <lineage>
        <taxon>Eukaryota</taxon>
        <taxon>Sar</taxon>
        <taxon>Stramenopiles</taxon>
        <taxon>Ochrophyta</taxon>
        <taxon>Pelagophyceae</taxon>
        <taxon>Pelagomonadales</taxon>
        <taxon>Pelagomonadaceae</taxon>
        <taxon>Pelagomonas</taxon>
    </lineage>
</organism>
<dbReference type="InterPro" id="IPR001610">
    <property type="entry name" value="PAC"/>
</dbReference>
<feature type="compositionally biased region" description="Low complexity" evidence="7">
    <location>
        <begin position="390"/>
        <end position="401"/>
    </location>
</feature>
<dbReference type="AlphaFoldDB" id="A0A8J2SRG2"/>
<dbReference type="GO" id="GO:0004673">
    <property type="term" value="F:protein histidine kinase activity"/>
    <property type="evidence" value="ECO:0007669"/>
    <property type="project" value="UniProtKB-EC"/>
</dbReference>
<feature type="domain" description="PAS" evidence="8">
    <location>
        <begin position="135"/>
        <end position="206"/>
    </location>
</feature>
<dbReference type="Proteomes" id="UP000789595">
    <property type="component" value="Unassembled WGS sequence"/>
</dbReference>
<evidence type="ECO:0000256" key="2">
    <source>
        <dbReference type="ARBA" id="ARBA00012438"/>
    </source>
</evidence>
<gene>
    <name evidence="10" type="ORF">PECAL_4P02860</name>
</gene>
<dbReference type="InterPro" id="IPR052162">
    <property type="entry name" value="Sensor_kinase/Photoreceptor"/>
</dbReference>
<dbReference type="CDD" id="cd00130">
    <property type="entry name" value="PAS"/>
    <property type="match status" value="2"/>
</dbReference>
<keyword evidence="4" id="KW-0808">Transferase</keyword>
<comment type="caution">
    <text evidence="10">The sequence shown here is derived from an EMBL/GenBank/DDBJ whole genome shotgun (WGS) entry which is preliminary data.</text>
</comment>
<evidence type="ECO:0000313" key="11">
    <source>
        <dbReference type="Proteomes" id="UP000789595"/>
    </source>
</evidence>
<dbReference type="PANTHER" id="PTHR43304:SF1">
    <property type="entry name" value="PAC DOMAIN-CONTAINING PROTEIN"/>
    <property type="match status" value="1"/>
</dbReference>